<comment type="caution">
    <text evidence="1">The sequence shown here is derived from an EMBL/GenBank/DDBJ whole genome shotgun (WGS) entry which is preliminary data.</text>
</comment>
<keyword evidence="2" id="KW-1185">Reference proteome</keyword>
<sequence length="118" mass="14169">MTTLQDYEDAKKELEKWQAAWDNYDGNNPDKYRTDISNARARLHQIEQALKQEGLLPLTKHETLERELDRRFPNARSKQLVEHEGKRYMRRFTPVAKSRSGNTVKEWHRWWEEVSSTP</sequence>
<reference evidence="1 2" key="1">
    <citation type="submission" date="2018-05" db="EMBL/GenBank/DDBJ databases">
        <title>Genomic Encyclopedia of Type Strains, Phase IV (KMG-V): Genome sequencing to study the core and pangenomes of soil and plant-associated prokaryotes.</title>
        <authorList>
            <person name="Whitman W."/>
        </authorList>
    </citation>
    <scope>NUCLEOTIDE SEQUENCE [LARGE SCALE GENOMIC DNA]</scope>
    <source>
        <strain evidence="1 2">SLV-132</strain>
    </source>
</reference>
<dbReference type="RefSeq" id="WP_109585273.1">
    <property type="nucleotide sequence ID" value="NZ_QGGT01000008.1"/>
</dbReference>
<accession>A0A316ELA7</accession>
<name>A0A316ELA7_9BURK</name>
<dbReference type="EMBL" id="QGGT01000008">
    <property type="protein sequence ID" value="PWK31908.1"/>
    <property type="molecule type" value="Genomic_DNA"/>
</dbReference>
<organism evidence="1 2">
    <name type="scientific">Cupriavidus plantarum</name>
    <dbReference type="NCBI Taxonomy" id="942865"/>
    <lineage>
        <taxon>Bacteria</taxon>
        <taxon>Pseudomonadati</taxon>
        <taxon>Pseudomonadota</taxon>
        <taxon>Betaproteobacteria</taxon>
        <taxon>Burkholderiales</taxon>
        <taxon>Burkholderiaceae</taxon>
        <taxon>Cupriavidus</taxon>
    </lineage>
</organism>
<dbReference type="Proteomes" id="UP000245754">
    <property type="component" value="Unassembled WGS sequence"/>
</dbReference>
<evidence type="ECO:0000313" key="1">
    <source>
        <dbReference type="EMBL" id="PWK31908.1"/>
    </source>
</evidence>
<proteinExistence type="predicted"/>
<evidence type="ECO:0000313" key="2">
    <source>
        <dbReference type="Proteomes" id="UP000245754"/>
    </source>
</evidence>
<protein>
    <submittedName>
        <fullName evidence="1">Uncharacterized protein</fullName>
    </submittedName>
</protein>
<gene>
    <name evidence="1" type="ORF">C7419_10848</name>
</gene>
<dbReference type="AlphaFoldDB" id="A0A316ELA7"/>